<dbReference type="Proteomes" id="UP001202943">
    <property type="component" value="Unassembled WGS sequence"/>
</dbReference>
<gene>
    <name evidence="8" type="ORF">M8C81_01700</name>
</gene>
<evidence type="ECO:0008006" key="10">
    <source>
        <dbReference type="Google" id="ProtNLM"/>
    </source>
</evidence>
<dbReference type="SUPFAM" id="SSF51161">
    <property type="entry name" value="Trimeric LpxA-like enzymes"/>
    <property type="match status" value="1"/>
</dbReference>
<evidence type="ECO:0000256" key="3">
    <source>
        <dbReference type="ARBA" id="ARBA00022556"/>
    </source>
</evidence>
<evidence type="ECO:0000256" key="5">
    <source>
        <dbReference type="ARBA" id="ARBA00022737"/>
    </source>
</evidence>
<evidence type="ECO:0000256" key="4">
    <source>
        <dbReference type="ARBA" id="ARBA00022679"/>
    </source>
</evidence>
<name>A0AAW5HFE5_PSEPU</name>
<dbReference type="Pfam" id="PF00132">
    <property type="entry name" value="Hexapep"/>
    <property type="match status" value="2"/>
</dbReference>
<evidence type="ECO:0000313" key="8">
    <source>
        <dbReference type="EMBL" id="MCO1619307.1"/>
    </source>
</evidence>
<dbReference type="GO" id="GO:0016020">
    <property type="term" value="C:membrane"/>
    <property type="evidence" value="ECO:0007669"/>
    <property type="project" value="GOC"/>
</dbReference>
<evidence type="ECO:0000256" key="2">
    <source>
        <dbReference type="ARBA" id="ARBA00022516"/>
    </source>
</evidence>
<keyword evidence="3" id="KW-0441">Lipid A biosynthesis</keyword>
<keyword evidence="7" id="KW-0012">Acyltransferase</keyword>
<accession>A0AAW5HFE5</accession>
<dbReference type="InterPro" id="IPR001451">
    <property type="entry name" value="Hexapep"/>
</dbReference>
<dbReference type="PANTHER" id="PTHR43300:SF11">
    <property type="entry name" value="ACETYLTRANSFERASE RV3034C-RELATED"/>
    <property type="match status" value="1"/>
</dbReference>
<organism evidence="8 9">
    <name type="scientific">Pseudomonas putida</name>
    <name type="common">Arthrobacter siderocapsulatus</name>
    <dbReference type="NCBI Taxonomy" id="303"/>
    <lineage>
        <taxon>Bacteria</taxon>
        <taxon>Pseudomonadati</taxon>
        <taxon>Pseudomonadota</taxon>
        <taxon>Gammaproteobacteria</taxon>
        <taxon>Pseudomonadales</taxon>
        <taxon>Pseudomonadaceae</taxon>
        <taxon>Pseudomonas</taxon>
    </lineage>
</organism>
<sequence>MDAKLVADSANVAEDSQLGQPVKIYDNAVIETKAKIGKYSVISSDSIIGANSVVGNYCTIGANTKISVDIAAPQSFFSTHSFQYSSEHFKDVKNYPKINASPEPPAPTVIGNDVWIGANASICKGVTVGTGAIIASNSFVAEDVPAYAEVSGNPAKVVRYRFDDETIGQFLNSGWWELEPKDMSGLDFQNPLDSLERINSLKLHLKLKNRNSLAGKLKNSVSGTNSGIIWFSTPYAYADMDALDGVNAIEVISHEPGAEPNAKVLSAGVYPLAKSTYDPKRGWYRLDITSDGSLFKGKIAKNKLTFQLVTIN</sequence>
<evidence type="ECO:0000256" key="1">
    <source>
        <dbReference type="ARBA" id="ARBA00007274"/>
    </source>
</evidence>
<dbReference type="AlphaFoldDB" id="A0AAW5HFE5"/>
<protein>
    <recommendedName>
        <fullName evidence="10">Acetyltransferase</fullName>
    </recommendedName>
</protein>
<dbReference type="GO" id="GO:0016746">
    <property type="term" value="F:acyltransferase activity"/>
    <property type="evidence" value="ECO:0007669"/>
    <property type="project" value="UniProtKB-KW"/>
</dbReference>
<reference evidence="8" key="1">
    <citation type="submission" date="2022-05" db="EMBL/GenBank/DDBJ databases">
        <authorList>
            <person name="Yi M."/>
        </authorList>
    </citation>
    <scope>NUCLEOTIDE SEQUENCE</scope>
    <source>
        <strain evidence="8">DS2</strain>
    </source>
</reference>
<dbReference type="RefSeq" id="WP_252458418.1">
    <property type="nucleotide sequence ID" value="NZ_JAMHFX010000057.1"/>
</dbReference>
<keyword evidence="6" id="KW-0443">Lipid metabolism</keyword>
<dbReference type="PROSITE" id="PS00101">
    <property type="entry name" value="HEXAPEP_TRANSFERASES"/>
    <property type="match status" value="1"/>
</dbReference>
<evidence type="ECO:0000313" key="9">
    <source>
        <dbReference type="Proteomes" id="UP001202943"/>
    </source>
</evidence>
<dbReference type="InterPro" id="IPR018357">
    <property type="entry name" value="Hexapep_transf_CS"/>
</dbReference>
<dbReference type="Gene3D" id="2.160.10.10">
    <property type="entry name" value="Hexapeptide repeat proteins"/>
    <property type="match status" value="1"/>
</dbReference>
<dbReference type="InterPro" id="IPR050179">
    <property type="entry name" value="Trans_hexapeptide_repeat"/>
</dbReference>
<dbReference type="CDD" id="cd03349">
    <property type="entry name" value="LbH_XAT"/>
    <property type="match status" value="1"/>
</dbReference>
<keyword evidence="4" id="KW-0808">Transferase</keyword>
<dbReference type="PANTHER" id="PTHR43300">
    <property type="entry name" value="ACETYLTRANSFERASE"/>
    <property type="match status" value="1"/>
</dbReference>
<proteinExistence type="inferred from homology"/>
<comment type="similarity">
    <text evidence="1">Belongs to the transferase hexapeptide repeat family.</text>
</comment>
<keyword evidence="5" id="KW-0677">Repeat</keyword>
<reference evidence="8" key="2">
    <citation type="submission" date="2023-08" db="EMBL/GenBank/DDBJ databases">
        <title>Isolation, Identification, Denitrification Characteristics of A Highly Efficient Aerobic Denitrifying Bacterial Strain DS2.</title>
        <authorList>
            <person name="Wang H."/>
        </authorList>
    </citation>
    <scope>NUCLEOTIDE SEQUENCE</scope>
    <source>
        <strain evidence="8">DS2</strain>
    </source>
</reference>
<dbReference type="InterPro" id="IPR011004">
    <property type="entry name" value="Trimer_LpxA-like_sf"/>
</dbReference>
<dbReference type="EMBL" id="JAMHFX010000057">
    <property type="protein sequence ID" value="MCO1619307.1"/>
    <property type="molecule type" value="Genomic_DNA"/>
</dbReference>
<evidence type="ECO:0000256" key="7">
    <source>
        <dbReference type="ARBA" id="ARBA00023315"/>
    </source>
</evidence>
<comment type="caution">
    <text evidence="8">The sequence shown here is derived from an EMBL/GenBank/DDBJ whole genome shotgun (WGS) entry which is preliminary data.</text>
</comment>
<keyword evidence="2" id="KW-0444">Lipid biosynthesis</keyword>
<evidence type="ECO:0000256" key="6">
    <source>
        <dbReference type="ARBA" id="ARBA00023098"/>
    </source>
</evidence>
<dbReference type="GO" id="GO:0009245">
    <property type="term" value="P:lipid A biosynthetic process"/>
    <property type="evidence" value="ECO:0007669"/>
    <property type="project" value="UniProtKB-KW"/>
</dbReference>